<reference evidence="3" key="1">
    <citation type="journal article" date="2019" name="Plant Biotechnol. J.">
        <title>Genome sequencing of the Australian wild diploid species Gossypium australe highlights disease resistance and delayed gland morphogenesis.</title>
        <authorList>
            <person name="Cai Y."/>
            <person name="Cai X."/>
            <person name="Wang Q."/>
            <person name="Wang P."/>
            <person name="Zhang Y."/>
            <person name="Cai C."/>
            <person name="Xu Y."/>
            <person name="Wang K."/>
            <person name="Zhou Z."/>
            <person name="Wang C."/>
            <person name="Geng S."/>
            <person name="Li B."/>
            <person name="Dong Q."/>
            <person name="Hou Y."/>
            <person name="Wang H."/>
            <person name="Ai P."/>
            <person name="Liu Z."/>
            <person name="Yi F."/>
            <person name="Sun M."/>
            <person name="An G."/>
            <person name="Cheng J."/>
            <person name="Zhang Y."/>
            <person name="Shi Q."/>
            <person name="Xie Y."/>
            <person name="Shi X."/>
            <person name="Chang Y."/>
            <person name="Huang F."/>
            <person name="Chen Y."/>
            <person name="Hong S."/>
            <person name="Mi L."/>
            <person name="Sun Q."/>
            <person name="Zhang L."/>
            <person name="Zhou B."/>
            <person name="Peng R."/>
            <person name="Zhang X."/>
            <person name="Liu F."/>
        </authorList>
    </citation>
    <scope>NUCLEOTIDE SEQUENCE [LARGE SCALE GENOMIC DNA]</scope>
    <source>
        <strain evidence="3">cv. PA1801</strain>
    </source>
</reference>
<feature type="domain" description="Reverse transcriptase Ty1/copia-type" evidence="1">
    <location>
        <begin position="38"/>
        <end position="282"/>
    </location>
</feature>
<proteinExistence type="predicted"/>
<dbReference type="OrthoDB" id="998579at2759"/>
<dbReference type="EMBL" id="SMMG02000007">
    <property type="protein sequence ID" value="KAA3465088.1"/>
    <property type="molecule type" value="Genomic_DNA"/>
</dbReference>
<dbReference type="PANTHER" id="PTHR11439:SF455">
    <property type="entry name" value="RLK (RECEPTOR-LIKE PROTEIN KINASE) 8, PUTATIVE-RELATED"/>
    <property type="match status" value="1"/>
</dbReference>
<dbReference type="CDD" id="cd09272">
    <property type="entry name" value="RNase_HI_RT_Ty1"/>
    <property type="match status" value="1"/>
</dbReference>
<dbReference type="InterPro" id="IPR013103">
    <property type="entry name" value="RVT_2"/>
</dbReference>
<comment type="caution">
    <text evidence="2">The sequence shown here is derived from an EMBL/GenBank/DDBJ whole genome shotgun (WGS) entry which is preliminary data.</text>
</comment>
<dbReference type="Proteomes" id="UP000325315">
    <property type="component" value="Unassembled WGS sequence"/>
</dbReference>
<evidence type="ECO:0000259" key="1">
    <source>
        <dbReference type="Pfam" id="PF07727"/>
    </source>
</evidence>
<gene>
    <name evidence="2" type="ORF">EPI10_000290</name>
</gene>
<dbReference type="SUPFAM" id="SSF56672">
    <property type="entry name" value="DNA/RNA polymerases"/>
    <property type="match status" value="1"/>
</dbReference>
<organism evidence="2 3">
    <name type="scientific">Gossypium australe</name>
    <dbReference type="NCBI Taxonomy" id="47621"/>
    <lineage>
        <taxon>Eukaryota</taxon>
        <taxon>Viridiplantae</taxon>
        <taxon>Streptophyta</taxon>
        <taxon>Embryophyta</taxon>
        <taxon>Tracheophyta</taxon>
        <taxon>Spermatophyta</taxon>
        <taxon>Magnoliopsida</taxon>
        <taxon>eudicotyledons</taxon>
        <taxon>Gunneridae</taxon>
        <taxon>Pentapetalae</taxon>
        <taxon>rosids</taxon>
        <taxon>malvids</taxon>
        <taxon>Malvales</taxon>
        <taxon>Malvaceae</taxon>
        <taxon>Malvoideae</taxon>
        <taxon>Gossypium</taxon>
    </lineage>
</organism>
<dbReference type="PANTHER" id="PTHR11439">
    <property type="entry name" value="GAG-POL-RELATED RETROTRANSPOSON"/>
    <property type="match status" value="1"/>
</dbReference>
<keyword evidence="3" id="KW-1185">Reference proteome</keyword>
<sequence length="512" mass="57295">MDVCTSEGFISSILVHPLECSPEWTKAAQQEYDALKHNQTWELVSLPPNRRAVGCKWVFRIKKHADGSVARYKGRLVVKGYLQEARIDFYETFSPVVKPTTIRVVLSLAVQFGWSLRQVDINNAFLNGDLNEEIYMLQPPGFEQHNNGQPLVCKLKKALYGLKQAPRAWFQKLKDYLVASGFILSKVDAFLFIKQNGDILLYVLVYVDDIIITGNHQSTIDAFVESLESRFSLKDLGKLSYFLGIEVTHTASGLFLNQQKYIRDLLQHSRMEQSKGTPTPMVSSCLLFAHTGSPIANESEYRSIVGALQYIVITRPDIAFAVNKVCQFMHTPLDSHFKAIKRILRYLQATIDHGVHFTAASHLSIVGYSDASWGNDPDDRQSTSGFCIFLGGNPVSWGSKKQHVVSRSSAEAEYRSLAHAAAEVTWLESLLGELQVQLAGKTTLWCDNSSTVAVSANPILHSKFKHVELDLFFVREKVTTGRLVVGHVLAQDQVADVLTKPFSAGCFTKFKT</sequence>
<protein>
    <submittedName>
        <fullName evidence="2">Retrovirus-related Pol polyprotein from transposon TNT 1-94</fullName>
    </submittedName>
</protein>
<name>A0A5B6V7G5_9ROSI</name>
<evidence type="ECO:0000313" key="2">
    <source>
        <dbReference type="EMBL" id="KAA3465088.1"/>
    </source>
</evidence>
<accession>A0A5B6V7G5</accession>
<dbReference type="AlphaFoldDB" id="A0A5B6V7G5"/>
<evidence type="ECO:0000313" key="3">
    <source>
        <dbReference type="Proteomes" id="UP000325315"/>
    </source>
</evidence>
<dbReference type="Pfam" id="PF07727">
    <property type="entry name" value="RVT_2"/>
    <property type="match status" value="1"/>
</dbReference>
<dbReference type="InterPro" id="IPR043502">
    <property type="entry name" value="DNA/RNA_pol_sf"/>
</dbReference>